<dbReference type="PROSITE" id="PS01081">
    <property type="entry name" value="HTH_TETR_1"/>
    <property type="match status" value="1"/>
</dbReference>
<gene>
    <name evidence="6" type="ORF">DN051_43760</name>
</gene>
<dbReference type="Pfam" id="PF00440">
    <property type="entry name" value="TetR_N"/>
    <property type="match status" value="1"/>
</dbReference>
<feature type="domain" description="HTH tetR-type" evidence="5">
    <location>
        <begin position="21"/>
        <end position="81"/>
    </location>
</feature>
<evidence type="ECO:0000256" key="4">
    <source>
        <dbReference type="PROSITE-ProRule" id="PRU00335"/>
    </source>
</evidence>
<evidence type="ECO:0000256" key="2">
    <source>
        <dbReference type="ARBA" id="ARBA00023125"/>
    </source>
</evidence>
<protein>
    <submittedName>
        <fullName evidence="6">TetR/AcrR family transcriptional regulator</fullName>
    </submittedName>
</protein>
<dbReference type="EMBL" id="CP030074">
    <property type="protein sequence ID" value="AWW43470.1"/>
    <property type="molecule type" value="Genomic_DNA"/>
</dbReference>
<reference evidence="7" key="1">
    <citation type="submission" date="2018-06" db="EMBL/GenBank/DDBJ databases">
        <authorList>
            <person name="Li K."/>
        </authorList>
    </citation>
    <scope>NUCLEOTIDE SEQUENCE [LARGE SCALE GENOMIC DNA]</scope>
    <source>
        <strain evidence="7">ZFG47</strain>
        <plasmid evidence="7">unnamed1</plasmid>
    </source>
</reference>
<accession>A0A2Z4JEV7</accession>
<dbReference type="SUPFAM" id="SSF46689">
    <property type="entry name" value="Homeodomain-like"/>
    <property type="match status" value="1"/>
</dbReference>
<dbReference type="GO" id="GO:0000976">
    <property type="term" value="F:transcription cis-regulatory region binding"/>
    <property type="evidence" value="ECO:0007669"/>
    <property type="project" value="TreeGrafter"/>
</dbReference>
<keyword evidence="2 4" id="KW-0238">DNA-binding</keyword>
<proteinExistence type="predicted"/>
<dbReference type="PANTHER" id="PTHR30055:SF234">
    <property type="entry name" value="HTH-TYPE TRANSCRIPTIONAL REGULATOR BETI"/>
    <property type="match status" value="1"/>
</dbReference>
<dbReference type="PROSITE" id="PS50977">
    <property type="entry name" value="HTH_TETR_2"/>
    <property type="match status" value="1"/>
</dbReference>
<dbReference type="Proteomes" id="UP000249616">
    <property type="component" value="Plasmid unnamed1"/>
</dbReference>
<dbReference type="InterPro" id="IPR009057">
    <property type="entry name" value="Homeodomain-like_sf"/>
</dbReference>
<keyword evidence="6" id="KW-0614">Plasmid</keyword>
<sequence length="251" mass="27373">MTPEERTGETTTVNRLIEHDSVKAARILDSARALVLEHGVRKVTIAEIAAAAGVGKGTVYLYWETKEDLFVGLAAREVLGCIEAINDQIAQDPQCILPRRLSPLLIRTTLGNPWMRWLWSEDSALRQLLHRPADQERFAEATASAMGGAVISILRDCGIVRDDLPLPRQIYALHSVLVGFATVMSDVEGAGRFGIDDPEAALADTVHLLLERPRDPAARDVAKAAEAVRTRFNEIHDNLLGLVTVGAAGTR</sequence>
<organism evidence="6 7">
    <name type="scientific">Streptomyces cadmiisoli</name>
    <dbReference type="NCBI Taxonomy" id="2184053"/>
    <lineage>
        <taxon>Bacteria</taxon>
        <taxon>Bacillati</taxon>
        <taxon>Actinomycetota</taxon>
        <taxon>Actinomycetes</taxon>
        <taxon>Kitasatosporales</taxon>
        <taxon>Streptomycetaceae</taxon>
        <taxon>Streptomyces</taxon>
        <taxon>Streptomyces aurantiacus group</taxon>
    </lineage>
</organism>
<feature type="DNA-binding region" description="H-T-H motif" evidence="4">
    <location>
        <begin position="44"/>
        <end position="63"/>
    </location>
</feature>
<keyword evidence="7" id="KW-1185">Reference proteome</keyword>
<dbReference type="AlphaFoldDB" id="A0A2Z4JEV7"/>
<dbReference type="InterPro" id="IPR023772">
    <property type="entry name" value="DNA-bd_HTH_TetR-type_CS"/>
</dbReference>
<evidence type="ECO:0000313" key="6">
    <source>
        <dbReference type="EMBL" id="AWW43470.1"/>
    </source>
</evidence>
<evidence type="ECO:0000259" key="5">
    <source>
        <dbReference type="PROSITE" id="PS50977"/>
    </source>
</evidence>
<dbReference type="GO" id="GO:0003700">
    <property type="term" value="F:DNA-binding transcription factor activity"/>
    <property type="evidence" value="ECO:0007669"/>
    <property type="project" value="TreeGrafter"/>
</dbReference>
<geneLocation type="plasmid" evidence="6 7">
    <name>unnamed1</name>
</geneLocation>
<dbReference type="PRINTS" id="PR00455">
    <property type="entry name" value="HTHTETR"/>
</dbReference>
<name>A0A2Z4JEV7_9ACTN</name>
<evidence type="ECO:0000313" key="7">
    <source>
        <dbReference type="Proteomes" id="UP000249616"/>
    </source>
</evidence>
<dbReference type="PANTHER" id="PTHR30055">
    <property type="entry name" value="HTH-TYPE TRANSCRIPTIONAL REGULATOR RUTR"/>
    <property type="match status" value="1"/>
</dbReference>
<evidence type="ECO:0000256" key="1">
    <source>
        <dbReference type="ARBA" id="ARBA00023015"/>
    </source>
</evidence>
<dbReference type="InterPro" id="IPR001647">
    <property type="entry name" value="HTH_TetR"/>
</dbReference>
<dbReference type="InterPro" id="IPR050109">
    <property type="entry name" value="HTH-type_TetR-like_transc_reg"/>
</dbReference>
<dbReference type="Gene3D" id="1.10.357.10">
    <property type="entry name" value="Tetracycline Repressor, domain 2"/>
    <property type="match status" value="1"/>
</dbReference>
<keyword evidence="3" id="KW-0804">Transcription</keyword>
<keyword evidence="1" id="KW-0805">Transcription regulation</keyword>
<dbReference type="KEGG" id="scad:DN051_43760"/>
<evidence type="ECO:0000256" key="3">
    <source>
        <dbReference type="ARBA" id="ARBA00023163"/>
    </source>
</evidence>